<dbReference type="GO" id="GO:0046930">
    <property type="term" value="C:pore complex"/>
    <property type="evidence" value="ECO:0007669"/>
    <property type="project" value="UniProtKB-KW"/>
</dbReference>
<dbReference type="Proteomes" id="UP000290253">
    <property type="component" value="Unassembled WGS sequence"/>
</dbReference>
<dbReference type="Gene3D" id="3.10.560.10">
    <property type="entry name" value="Outer membrane lipoprotein wza domain like"/>
    <property type="match status" value="2"/>
</dbReference>
<keyword evidence="14" id="KW-0449">Lipoprotein</keyword>
<keyword evidence="9" id="KW-0406">Ion transport</keyword>
<feature type="domain" description="Soluble ligand binding" evidence="17">
    <location>
        <begin position="126"/>
        <end position="162"/>
    </location>
</feature>
<keyword evidence="20" id="KW-1185">Reference proteome</keyword>
<feature type="domain" description="Polysaccharide export protein N-terminal" evidence="16">
    <location>
        <begin position="42"/>
        <end position="118"/>
    </location>
</feature>
<comment type="similarity">
    <text evidence="2">Belongs to the BexD/CtrA/VexA family.</text>
</comment>
<evidence type="ECO:0000256" key="12">
    <source>
        <dbReference type="ARBA" id="ARBA00023139"/>
    </source>
</evidence>
<dbReference type="Pfam" id="PF10531">
    <property type="entry name" value="SLBB"/>
    <property type="match status" value="1"/>
</dbReference>
<evidence type="ECO:0000256" key="5">
    <source>
        <dbReference type="ARBA" id="ARBA00022597"/>
    </source>
</evidence>
<keyword evidence="4" id="KW-1134">Transmembrane beta strand</keyword>
<dbReference type="InterPro" id="IPR003715">
    <property type="entry name" value="Poly_export_N"/>
</dbReference>
<evidence type="ECO:0000313" key="19">
    <source>
        <dbReference type="EMBL" id="RXS96697.1"/>
    </source>
</evidence>
<evidence type="ECO:0000256" key="4">
    <source>
        <dbReference type="ARBA" id="ARBA00022452"/>
    </source>
</evidence>
<dbReference type="AlphaFoldDB" id="A0A4Q1SH65"/>
<dbReference type="InterPro" id="IPR054765">
    <property type="entry name" value="SLBB_dom"/>
</dbReference>
<protein>
    <recommendedName>
        <fullName evidence="21">Soluble ligand binding domain-containing protein</fullName>
    </recommendedName>
</protein>
<evidence type="ECO:0008006" key="21">
    <source>
        <dbReference type="Google" id="ProtNLM"/>
    </source>
</evidence>
<comment type="caution">
    <text evidence="19">The sequence shown here is derived from an EMBL/GenBank/DDBJ whole genome shotgun (WGS) entry which is preliminary data.</text>
</comment>
<feature type="chain" id="PRO_5020619784" description="Soluble ligand binding domain-containing protein" evidence="15">
    <location>
        <begin position="27"/>
        <end position="314"/>
    </location>
</feature>
<evidence type="ECO:0000256" key="2">
    <source>
        <dbReference type="ARBA" id="ARBA00009450"/>
    </source>
</evidence>
<dbReference type="GO" id="GO:0015159">
    <property type="term" value="F:polysaccharide transmembrane transporter activity"/>
    <property type="evidence" value="ECO:0007669"/>
    <property type="project" value="InterPro"/>
</dbReference>
<evidence type="ECO:0000256" key="14">
    <source>
        <dbReference type="ARBA" id="ARBA00023288"/>
    </source>
</evidence>
<evidence type="ECO:0000256" key="10">
    <source>
        <dbReference type="ARBA" id="ARBA00023114"/>
    </source>
</evidence>
<evidence type="ECO:0000256" key="11">
    <source>
        <dbReference type="ARBA" id="ARBA00023136"/>
    </source>
</evidence>
<evidence type="ECO:0000259" key="16">
    <source>
        <dbReference type="Pfam" id="PF02563"/>
    </source>
</evidence>
<gene>
    <name evidence="19" type="ORF">ESZ00_01755</name>
</gene>
<comment type="subcellular location">
    <subcellularLocation>
        <location evidence="1">Cell outer membrane</location>
        <topology evidence="1">Multi-pass membrane protein</topology>
    </subcellularLocation>
</comment>
<feature type="domain" description="SLBB" evidence="18">
    <location>
        <begin position="207"/>
        <end position="286"/>
    </location>
</feature>
<dbReference type="InterPro" id="IPR019554">
    <property type="entry name" value="Soluble_ligand-bd"/>
</dbReference>
<evidence type="ECO:0000256" key="13">
    <source>
        <dbReference type="ARBA" id="ARBA00023237"/>
    </source>
</evidence>
<feature type="signal peptide" evidence="15">
    <location>
        <begin position="1"/>
        <end position="26"/>
    </location>
</feature>
<evidence type="ECO:0000256" key="15">
    <source>
        <dbReference type="SAM" id="SignalP"/>
    </source>
</evidence>
<organism evidence="19 20">
    <name type="scientific">Silvibacterium dinghuense</name>
    <dbReference type="NCBI Taxonomy" id="1560006"/>
    <lineage>
        <taxon>Bacteria</taxon>
        <taxon>Pseudomonadati</taxon>
        <taxon>Acidobacteriota</taxon>
        <taxon>Terriglobia</taxon>
        <taxon>Terriglobales</taxon>
        <taxon>Acidobacteriaceae</taxon>
        <taxon>Silvibacterium</taxon>
    </lineage>
</organism>
<dbReference type="Pfam" id="PF02563">
    <property type="entry name" value="Poly_export"/>
    <property type="match status" value="1"/>
</dbReference>
<evidence type="ECO:0000256" key="1">
    <source>
        <dbReference type="ARBA" id="ARBA00004571"/>
    </source>
</evidence>
<keyword evidence="7 15" id="KW-0732">Signal</keyword>
<dbReference type="PANTHER" id="PTHR33619:SF3">
    <property type="entry name" value="POLYSACCHARIDE EXPORT PROTEIN GFCE-RELATED"/>
    <property type="match status" value="1"/>
</dbReference>
<dbReference type="InterPro" id="IPR049712">
    <property type="entry name" value="Poly_export"/>
</dbReference>
<keyword evidence="13" id="KW-0998">Cell outer membrane</keyword>
<evidence type="ECO:0000256" key="6">
    <source>
        <dbReference type="ARBA" id="ARBA00022692"/>
    </source>
</evidence>
<evidence type="ECO:0000256" key="3">
    <source>
        <dbReference type="ARBA" id="ARBA00022448"/>
    </source>
</evidence>
<keyword evidence="8" id="KW-0625">Polysaccharide transport</keyword>
<name>A0A4Q1SH65_9BACT</name>
<keyword evidence="3" id="KW-0813">Transport</keyword>
<sequence>MENNMRTVLAILLAACLSLAENVATAQNAPAQAASDIPHSSASQESLRIGPGDLLAITVLREPEMDRKVRVRDSGEIDVPLAGQIQVMGLSPDEAGTAIAQRLEEAGYLRHPEVSVLVQEYATQQVAVLGQVAHPGTYLLESPRTLLDVLAMAGGLTDSADRHLMIEHSDGRTPAQVFLSNQAADALEANVQIRAGDRIIVPKAGLIYVLGDVGRPGGYLMQNESRMTLLQAVALAGGANHTASEEHVRLVRNHDGDIDEQELPLKEIERGQVPDLLLQANDVIYVPFHLGKHILMGATAIVAAASSAAVYAGH</sequence>
<dbReference type="EMBL" id="SDMK01000001">
    <property type="protein sequence ID" value="RXS96697.1"/>
    <property type="molecule type" value="Genomic_DNA"/>
</dbReference>
<dbReference type="GO" id="GO:0006811">
    <property type="term" value="P:monoatomic ion transport"/>
    <property type="evidence" value="ECO:0007669"/>
    <property type="project" value="UniProtKB-KW"/>
</dbReference>
<dbReference type="PANTHER" id="PTHR33619">
    <property type="entry name" value="POLYSACCHARIDE EXPORT PROTEIN GFCE-RELATED"/>
    <property type="match status" value="1"/>
</dbReference>
<accession>A0A4Q1SH65</accession>
<keyword evidence="12" id="KW-0564">Palmitate</keyword>
<proteinExistence type="inferred from homology"/>
<evidence type="ECO:0000313" key="20">
    <source>
        <dbReference type="Proteomes" id="UP000290253"/>
    </source>
</evidence>
<evidence type="ECO:0000256" key="7">
    <source>
        <dbReference type="ARBA" id="ARBA00022729"/>
    </source>
</evidence>
<evidence type="ECO:0000259" key="18">
    <source>
        <dbReference type="Pfam" id="PF22461"/>
    </source>
</evidence>
<evidence type="ECO:0000256" key="9">
    <source>
        <dbReference type="ARBA" id="ARBA00023065"/>
    </source>
</evidence>
<reference evidence="19 20" key="1">
    <citation type="journal article" date="2016" name="Int. J. Syst. Evol. Microbiol.">
        <title>Acidipila dinghuensis sp. nov., an acidobacterium isolated from forest soil.</title>
        <authorList>
            <person name="Jiang Y.W."/>
            <person name="Wang J."/>
            <person name="Chen M.H."/>
            <person name="Lv Y.Y."/>
            <person name="Qiu L.H."/>
        </authorList>
    </citation>
    <scope>NUCLEOTIDE SEQUENCE [LARGE SCALE GENOMIC DNA]</scope>
    <source>
        <strain evidence="19 20">DHOF10</strain>
    </source>
</reference>
<keyword evidence="6" id="KW-0812">Transmembrane</keyword>
<dbReference type="GO" id="GO:0015288">
    <property type="term" value="F:porin activity"/>
    <property type="evidence" value="ECO:0007669"/>
    <property type="project" value="UniProtKB-KW"/>
</dbReference>
<keyword evidence="11" id="KW-0472">Membrane</keyword>
<dbReference type="OrthoDB" id="9815244at2"/>
<keyword evidence="5" id="KW-0762">Sugar transport</keyword>
<evidence type="ECO:0000256" key="8">
    <source>
        <dbReference type="ARBA" id="ARBA00023047"/>
    </source>
</evidence>
<evidence type="ECO:0000259" key="17">
    <source>
        <dbReference type="Pfam" id="PF10531"/>
    </source>
</evidence>
<dbReference type="GO" id="GO:0009279">
    <property type="term" value="C:cell outer membrane"/>
    <property type="evidence" value="ECO:0007669"/>
    <property type="project" value="UniProtKB-SubCell"/>
</dbReference>
<dbReference type="Pfam" id="PF22461">
    <property type="entry name" value="SLBB_2"/>
    <property type="match status" value="1"/>
</dbReference>
<keyword evidence="10" id="KW-0626">Porin</keyword>